<dbReference type="InterPro" id="IPR057686">
    <property type="entry name" value="DUF7926"/>
</dbReference>
<feature type="domain" description="DUF7926" evidence="11">
    <location>
        <begin position="197"/>
        <end position="367"/>
    </location>
</feature>
<keyword evidence="4 8" id="KW-0732">Signal</keyword>
<comment type="caution">
    <text evidence="12">The sequence shown here is derived from an EMBL/GenBank/DDBJ whole genome shotgun (WGS) entry which is preliminary data.</text>
</comment>
<comment type="subcellular location">
    <subcellularLocation>
        <location evidence="1">Secreted</location>
        <location evidence="1">Cell wall</location>
        <topology evidence="1">Peptidoglycan-anchor</topology>
    </subcellularLocation>
</comment>
<evidence type="ECO:0000313" key="13">
    <source>
        <dbReference type="Proteomes" id="UP000271272"/>
    </source>
</evidence>
<dbReference type="InterPro" id="IPR008966">
    <property type="entry name" value="Adhesion_dom_sf"/>
</dbReference>
<accession>A0A3P1V9B4</accession>
<reference evidence="12 13" key="1">
    <citation type="submission" date="2018-11" db="EMBL/GenBank/DDBJ databases">
        <title>Genomes From Bacteria Associated with the Canine Oral Cavity: a Test Case for Automated Genome-Based Taxonomic Assignment.</title>
        <authorList>
            <person name="Coil D.A."/>
            <person name="Jospin G."/>
            <person name="Darling A.E."/>
            <person name="Wallis C."/>
            <person name="Davis I.J."/>
            <person name="Harris S."/>
            <person name="Eisen J.A."/>
            <person name="Holcombe L.J."/>
            <person name="O'Flynn C."/>
        </authorList>
    </citation>
    <scope>NUCLEOTIDE SEQUENCE [LARGE SCALE GENOMIC DNA]</scope>
    <source>
        <strain evidence="12 13">OH5050</strain>
    </source>
</reference>
<evidence type="ECO:0000256" key="7">
    <source>
        <dbReference type="SAM" id="Phobius"/>
    </source>
</evidence>
<dbReference type="EMBL" id="RQZC01000002">
    <property type="protein sequence ID" value="RRD30358.1"/>
    <property type="molecule type" value="Genomic_DNA"/>
</dbReference>
<gene>
    <name evidence="12" type="ORF">EII10_02810</name>
</gene>
<dbReference type="Pfam" id="PF25548">
    <property type="entry name" value="DUF7926"/>
    <property type="match status" value="1"/>
</dbReference>
<dbReference type="AlphaFoldDB" id="A0A3P1V9B4"/>
<keyword evidence="7" id="KW-0472">Membrane</keyword>
<evidence type="ECO:0000256" key="4">
    <source>
        <dbReference type="ARBA" id="ARBA00022729"/>
    </source>
</evidence>
<dbReference type="InterPro" id="IPR046022">
    <property type="entry name" value="DUF5979"/>
</dbReference>
<feature type="compositionally biased region" description="Pro residues" evidence="6">
    <location>
        <begin position="500"/>
        <end position="512"/>
    </location>
</feature>
<feature type="domain" description="DUF5979" evidence="10">
    <location>
        <begin position="371"/>
        <end position="495"/>
    </location>
</feature>
<feature type="transmembrane region" description="Helical" evidence="7">
    <location>
        <begin position="568"/>
        <end position="587"/>
    </location>
</feature>
<dbReference type="RefSeq" id="WP_124933000.1">
    <property type="nucleotide sequence ID" value="NZ_RQZC01000002.1"/>
</dbReference>
<evidence type="ECO:0000313" key="12">
    <source>
        <dbReference type="EMBL" id="RRD30358.1"/>
    </source>
</evidence>
<keyword evidence="3" id="KW-0964">Secreted</keyword>
<evidence type="ECO:0000259" key="10">
    <source>
        <dbReference type="Pfam" id="PF19407"/>
    </source>
</evidence>
<dbReference type="OrthoDB" id="3263604at2"/>
<feature type="domain" description="SDR-like Ig" evidence="9">
    <location>
        <begin position="69"/>
        <end position="147"/>
    </location>
</feature>
<keyword evidence="13" id="KW-1185">Reference proteome</keyword>
<keyword evidence="5" id="KW-0572">Peptidoglycan-anchor</keyword>
<dbReference type="NCBIfam" id="TIGR01167">
    <property type="entry name" value="LPXTG_anchor"/>
    <property type="match status" value="1"/>
</dbReference>
<proteinExistence type="predicted"/>
<organism evidence="12 13">
    <name type="scientific">Actinomyces bowdenii</name>
    <dbReference type="NCBI Taxonomy" id="131109"/>
    <lineage>
        <taxon>Bacteria</taxon>
        <taxon>Bacillati</taxon>
        <taxon>Actinomycetota</taxon>
        <taxon>Actinomycetes</taxon>
        <taxon>Actinomycetales</taxon>
        <taxon>Actinomycetaceae</taxon>
        <taxon>Actinomyces</taxon>
    </lineage>
</organism>
<protein>
    <submittedName>
        <fullName evidence="12">LPXTG cell wall anchor domain-containing protein</fullName>
    </submittedName>
</protein>
<dbReference type="GO" id="GO:0007155">
    <property type="term" value="P:cell adhesion"/>
    <property type="evidence" value="ECO:0007669"/>
    <property type="project" value="InterPro"/>
</dbReference>
<dbReference type="Gene3D" id="2.60.40.1280">
    <property type="match status" value="1"/>
</dbReference>
<evidence type="ECO:0000256" key="5">
    <source>
        <dbReference type="ARBA" id="ARBA00023088"/>
    </source>
</evidence>
<evidence type="ECO:0000259" key="9">
    <source>
        <dbReference type="Pfam" id="PF17961"/>
    </source>
</evidence>
<evidence type="ECO:0000256" key="8">
    <source>
        <dbReference type="SAM" id="SignalP"/>
    </source>
</evidence>
<evidence type="ECO:0000259" key="11">
    <source>
        <dbReference type="Pfam" id="PF25548"/>
    </source>
</evidence>
<keyword evidence="7" id="KW-1133">Transmembrane helix</keyword>
<dbReference type="Pfam" id="PF19407">
    <property type="entry name" value="DUF5979"/>
    <property type="match status" value="1"/>
</dbReference>
<dbReference type="InterPro" id="IPR041171">
    <property type="entry name" value="SDR_Ig"/>
</dbReference>
<sequence length="592" mass="61034">MNTVPTGAVSRPALTRGAAAGLAALLTLLLAALTPLASTAHAAENPGITVTNMSLTRVDGNNADQEGNLNYYDNARLSFDWDAGGTTLKPGDSFTINLGTYFENLQVPSSLPMTVDHNGTDTQVGTCDLTAKEITCTFNDKVAELQQAGFHNFKGHGSALLAITQTTTSQTADITANGTTQVDLPGQGGIGGPESSPWELHKWSSSFYNNYSELTWGVNFGANETTGSKLGTTFDGSRQTITFTDTLGEGMSFNQDLTRWVLNLRPDGQQSVRLTDASGADATTEHGDFDIKASVSGDGRTATLEVTGPFQAGTNFTMEYPVAFAGGQATPGGTYSNTVTMNGTDLSSTRQQTYVQYFDINVEMERGFGSFEVAKSVEGDSAGATQGASFVVDVAYELPAAVSSYPGWTAPEGQKPQGEGRTGTTSLTVKAGEAAQFNGTFPVGTKVTLSEDTSKATAPEGASWKEPVFTIDGQQTSTFTIGDQVRTKVELTNTVVSGPPAAPPTPSTPATPPATSTPGAPDAPQTPGAPSAPATPDQPGAPSTPTAVPPNGGTPGGPPTLARTGANAAALLVLAGLGMSAGAYLLARRRSS</sequence>
<feature type="signal peptide" evidence="8">
    <location>
        <begin position="1"/>
        <end position="42"/>
    </location>
</feature>
<dbReference type="SUPFAM" id="SSF49401">
    <property type="entry name" value="Bacterial adhesins"/>
    <property type="match status" value="2"/>
</dbReference>
<dbReference type="InterPro" id="IPR011252">
    <property type="entry name" value="Fibrogen-bd_dom1"/>
</dbReference>
<feature type="chain" id="PRO_5017997075" evidence="8">
    <location>
        <begin position="43"/>
        <end position="592"/>
    </location>
</feature>
<keyword evidence="2" id="KW-0134">Cell wall</keyword>
<evidence type="ECO:0000256" key="1">
    <source>
        <dbReference type="ARBA" id="ARBA00004168"/>
    </source>
</evidence>
<evidence type="ECO:0000256" key="2">
    <source>
        <dbReference type="ARBA" id="ARBA00022512"/>
    </source>
</evidence>
<evidence type="ECO:0000256" key="3">
    <source>
        <dbReference type="ARBA" id="ARBA00022525"/>
    </source>
</evidence>
<name>A0A3P1V9B4_9ACTO</name>
<dbReference type="Proteomes" id="UP000271272">
    <property type="component" value="Unassembled WGS sequence"/>
</dbReference>
<dbReference type="Pfam" id="PF17961">
    <property type="entry name" value="Big_8"/>
    <property type="match status" value="1"/>
</dbReference>
<feature type="region of interest" description="Disordered" evidence="6">
    <location>
        <begin position="495"/>
        <end position="562"/>
    </location>
</feature>
<keyword evidence="7" id="KW-0812">Transmembrane</keyword>
<evidence type="ECO:0000256" key="6">
    <source>
        <dbReference type="SAM" id="MobiDB-lite"/>
    </source>
</evidence>